<keyword evidence="1" id="KW-0472">Membrane</keyword>
<organism evidence="2 3">
    <name type="scientific">Luteolibacter yonseiensis</name>
    <dbReference type="NCBI Taxonomy" id="1144680"/>
    <lineage>
        <taxon>Bacteria</taxon>
        <taxon>Pseudomonadati</taxon>
        <taxon>Verrucomicrobiota</taxon>
        <taxon>Verrucomicrobiia</taxon>
        <taxon>Verrucomicrobiales</taxon>
        <taxon>Verrucomicrobiaceae</taxon>
        <taxon>Luteolibacter</taxon>
    </lineage>
</organism>
<proteinExistence type="predicted"/>
<dbReference type="AlphaFoldDB" id="A0A934R878"/>
<evidence type="ECO:0000256" key="1">
    <source>
        <dbReference type="SAM" id="Phobius"/>
    </source>
</evidence>
<dbReference type="RefSeq" id="WP_200351813.1">
    <property type="nucleotide sequence ID" value="NZ_BAABHZ010000006.1"/>
</dbReference>
<name>A0A934R878_9BACT</name>
<accession>A0A934R878</accession>
<sequence length="128" mass="14151">MHVTPSQERMKKITLSVTLLGIIAGVCIGCNQLLVPLAGVFFGLLMISPLFLTLLISNSMVGTATQVVLLGSTLGYLTNLIYLIYFSSNPDNPMRLIYSVPVMIVLWFIAAYLGLTRSEIKRRQKRTS</sequence>
<dbReference type="EMBL" id="JAENIK010000011">
    <property type="protein sequence ID" value="MBK1816889.1"/>
    <property type="molecule type" value="Genomic_DNA"/>
</dbReference>
<keyword evidence="1" id="KW-0812">Transmembrane</keyword>
<feature type="transmembrane region" description="Helical" evidence="1">
    <location>
        <begin position="40"/>
        <end position="60"/>
    </location>
</feature>
<evidence type="ECO:0000313" key="2">
    <source>
        <dbReference type="EMBL" id="MBK1816889.1"/>
    </source>
</evidence>
<gene>
    <name evidence="2" type="ORF">JIN84_14785</name>
</gene>
<reference evidence="2" key="1">
    <citation type="submission" date="2021-01" db="EMBL/GenBank/DDBJ databases">
        <title>Modified the classification status of verrucomicrobia.</title>
        <authorList>
            <person name="Feng X."/>
        </authorList>
    </citation>
    <scope>NUCLEOTIDE SEQUENCE</scope>
    <source>
        <strain evidence="2">JCM 18052</strain>
    </source>
</reference>
<protein>
    <submittedName>
        <fullName evidence="2">Uncharacterized protein</fullName>
    </submittedName>
</protein>
<keyword evidence="1" id="KW-1133">Transmembrane helix</keyword>
<feature type="transmembrane region" description="Helical" evidence="1">
    <location>
        <begin position="67"/>
        <end position="85"/>
    </location>
</feature>
<comment type="caution">
    <text evidence="2">The sequence shown here is derived from an EMBL/GenBank/DDBJ whole genome shotgun (WGS) entry which is preliminary data.</text>
</comment>
<feature type="transmembrane region" description="Helical" evidence="1">
    <location>
        <begin position="12"/>
        <end position="34"/>
    </location>
</feature>
<evidence type="ECO:0000313" key="3">
    <source>
        <dbReference type="Proteomes" id="UP000600139"/>
    </source>
</evidence>
<feature type="transmembrane region" description="Helical" evidence="1">
    <location>
        <begin position="97"/>
        <end position="115"/>
    </location>
</feature>
<keyword evidence="3" id="KW-1185">Reference proteome</keyword>
<dbReference type="Proteomes" id="UP000600139">
    <property type="component" value="Unassembled WGS sequence"/>
</dbReference>